<evidence type="ECO:0000313" key="3">
    <source>
        <dbReference type="Proteomes" id="UP000253728"/>
    </source>
</evidence>
<name>A0A336N882_AGGAP</name>
<reference evidence="2 3" key="1">
    <citation type="submission" date="2018-06" db="EMBL/GenBank/DDBJ databases">
        <authorList>
            <consortium name="Pathogen Informatics"/>
            <person name="Doyle S."/>
        </authorList>
    </citation>
    <scope>NUCLEOTIDE SEQUENCE [LARGE SCALE GENOMIC DNA]</scope>
    <source>
        <strain evidence="2 3">NCTC5908</strain>
    </source>
</reference>
<dbReference type="Pfam" id="PF13503">
    <property type="entry name" value="DUF4123"/>
    <property type="match status" value="1"/>
</dbReference>
<dbReference type="AlphaFoldDB" id="A0A336N882"/>
<evidence type="ECO:0000313" key="2">
    <source>
        <dbReference type="EMBL" id="SSY94931.1"/>
    </source>
</evidence>
<protein>
    <recommendedName>
        <fullName evidence="1">DUF4123 domain-containing protein</fullName>
    </recommendedName>
</protein>
<dbReference type="InterPro" id="IPR025391">
    <property type="entry name" value="DUF4123"/>
</dbReference>
<organism evidence="2 3">
    <name type="scientific">Aggregatibacter aphrophilus</name>
    <name type="common">Haemophilus aphrophilus</name>
    <dbReference type="NCBI Taxonomy" id="732"/>
    <lineage>
        <taxon>Bacteria</taxon>
        <taxon>Pseudomonadati</taxon>
        <taxon>Pseudomonadota</taxon>
        <taxon>Gammaproteobacteria</taxon>
        <taxon>Pasteurellales</taxon>
        <taxon>Pasteurellaceae</taxon>
        <taxon>Aggregatibacter</taxon>
    </lineage>
</organism>
<dbReference type="STRING" id="732.ADJ80_02050"/>
<sequence>MLRYAHSIKKREDYFIMHKESDIIWVTYYRLIPIDSPNKQYMGYIAGLAGNQESYQEAVKTFLTKNELQGDAQLAPQPIQTWFTRHGFSAPLWRLAQQISRRNPIILFKEDELSAEAIGSNIDYLVPQSVTFEPFPDIFTDNALPGILKTDFFAQLIGLDELHTFANKDVDPPHLSQPGKHYYAVIDAAKVVGYPSLLQGAGRLANLYKGKTGETLENAAPYLFEFDPSNSGSIALLQKLFRKMESPVLSHWEANPAIFIRSDKDFDTVYHHLRKFTHLHEPETEKWYFFRFYDPQVLGAYLPLLSRYPSNLAALFGCKNEDCVIDAFGLRLENEFITFTLNPLPENIIPAKIEFGKIENHAIRTLLLTKFKCQLIALYATNHPNRFRTLKDTHKSAFVEHVYAAALSHQVVRPADIAYFGHIMLYLGAYWYEDPLYHFIHQYLNHERQPADRRMEHITHTFNQAMPTILGKQLENSIQMANTLFNWYVIQPQGGLSVNNVVQQVAQIARPYFSHYVTEKQFIAHIHQSLTYAQKQFGITQEHQQGAWLLLTLVLGIGFDRDPLMPWAGKILNSDKPISEKLEQLLQMLQKRANKMLAVTKENPLYV</sequence>
<gene>
    <name evidence="2" type="ORF">NCTC5908_01093</name>
</gene>
<accession>A0A336N882</accession>
<feature type="domain" description="DUF4123" evidence="1">
    <location>
        <begin position="182"/>
        <end position="306"/>
    </location>
</feature>
<dbReference type="Proteomes" id="UP000253728">
    <property type="component" value="Unassembled WGS sequence"/>
</dbReference>
<proteinExistence type="predicted"/>
<dbReference type="EMBL" id="UFSP01000001">
    <property type="protein sequence ID" value="SSY94931.1"/>
    <property type="molecule type" value="Genomic_DNA"/>
</dbReference>
<evidence type="ECO:0000259" key="1">
    <source>
        <dbReference type="Pfam" id="PF13503"/>
    </source>
</evidence>